<reference evidence="2 3" key="1">
    <citation type="submission" date="2018-09" db="EMBL/GenBank/DDBJ databases">
        <title>Zymobacter palmae IAM14233 (=T109) whole genome analysis.</title>
        <authorList>
            <person name="Yanase H."/>
        </authorList>
    </citation>
    <scope>NUCLEOTIDE SEQUENCE [LARGE SCALE GENOMIC DNA]</scope>
    <source>
        <strain evidence="2 3">IAM14233</strain>
    </source>
</reference>
<keyword evidence="1" id="KW-0812">Transmembrane</keyword>
<dbReference type="RefSeq" id="WP_027706160.1">
    <property type="nucleotide sequence ID" value="NZ_AP018933.1"/>
</dbReference>
<dbReference type="AlphaFoldDB" id="A0A348HHD0"/>
<keyword evidence="3" id="KW-1185">Reference proteome</keyword>
<dbReference type="EMBL" id="AP018933">
    <property type="protein sequence ID" value="BBG31032.1"/>
    <property type="molecule type" value="Genomic_DNA"/>
</dbReference>
<sequence>MIDPKQLLSFETMVTPKLITILYWVMLVIIVIAGIRSIVFVGIIPGIISMVVMAVVVRILFELTMLAFKNNEYLKKIAERQ</sequence>
<proteinExistence type="predicted"/>
<name>A0A348HHD0_9GAMM</name>
<evidence type="ECO:0000313" key="2">
    <source>
        <dbReference type="EMBL" id="BBG31032.1"/>
    </source>
</evidence>
<protein>
    <submittedName>
        <fullName evidence="2">Uncharacterized membrane-associated protein</fullName>
    </submittedName>
</protein>
<dbReference type="Pfam" id="PF14110">
    <property type="entry name" value="DUF4282"/>
    <property type="match status" value="1"/>
</dbReference>
<accession>A0A348HHD0</accession>
<organism evidence="2 3">
    <name type="scientific">Zymobacter palmae</name>
    <dbReference type="NCBI Taxonomy" id="33074"/>
    <lineage>
        <taxon>Bacteria</taxon>
        <taxon>Pseudomonadati</taxon>
        <taxon>Pseudomonadota</taxon>
        <taxon>Gammaproteobacteria</taxon>
        <taxon>Oceanospirillales</taxon>
        <taxon>Halomonadaceae</taxon>
        <taxon>Zymobacter group</taxon>
        <taxon>Zymobacter</taxon>
    </lineage>
</organism>
<keyword evidence="1" id="KW-1133">Transmembrane helix</keyword>
<dbReference type="Proteomes" id="UP000267342">
    <property type="component" value="Chromosome"/>
</dbReference>
<feature type="transmembrane region" description="Helical" evidence="1">
    <location>
        <begin position="47"/>
        <end position="68"/>
    </location>
</feature>
<keyword evidence="1" id="KW-0472">Membrane</keyword>
<dbReference type="InterPro" id="IPR025557">
    <property type="entry name" value="DUF4282"/>
</dbReference>
<gene>
    <name evidence="2" type="ORF">ZBT109_2300</name>
</gene>
<evidence type="ECO:0000256" key="1">
    <source>
        <dbReference type="SAM" id="Phobius"/>
    </source>
</evidence>
<evidence type="ECO:0000313" key="3">
    <source>
        <dbReference type="Proteomes" id="UP000267342"/>
    </source>
</evidence>
<dbReference type="KEGG" id="zpl:ZBT109_2300"/>
<feature type="transmembrane region" description="Helical" evidence="1">
    <location>
        <begin position="21"/>
        <end position="41"/>
    </location>
</feature>